<protein>
    <submittedName>
        <fullName evidence="2">Uncharacterized protein</fullName>
    </submittedName>
</protein>
<dbReference type="EMBL" id="KI546073">
    <property type="protein sequence ID" value="EST46647.1"/>
    <property type="molecule type" value="Genomic_DNA"/>
</dbReference>
<dbReference type="EMBL" id="AUWU02000007">
    <property type="protein sequence ID" value="KAH0571275.1"/>
    <property type="molecule type" value="Genomic_DNA"/>
</dbReference>
<accession>V6LPN1</accession>
<organism evidence="2">
    <name type="scientific">Spironucleus salmonicida</name>
    <dbReference type="NCBI Taxonomy" id="348837"/>
    <lineage>
        <taxon>Eukaryota</taxon>
        <taxon>Metamonada</taxon>
        <taxon>Diplomonadida</taxon>
        <taxon>Hexamitidae</taxon>
        <taxon>Hexamitinae</taxon>
        <taxon>Spironucleus</taxon>
    </lineage>
</organism>
<reference evidence="3" key="2">
    <citation type="submission" date="2020-12" db="EMBL/GenBank/DDBJ databases">
        <title>New Spironucleus salmonicida genome in near-complete chromosomes.</title>
        <authorList>
            <person name="Xu F."/>
            <person name="Kurt Z."/>
            <person name="Jimenez-Gonzalez A."/>
            <person name="Astvaldsson A."/>
            <person name="Andersson J.O."/>
            <person name="Svard S.G."/>
        </authorList>
    </citation>
    <scope>NUCLEOTIDE SEQUENCE</scope>
    <source>
        <strain evidence="3">ATCC 50377</strain>
    </source>
</reference>
<sequence length="93" mass="10931">MSDIEKKIDDLTIIAKNASNKQDKDLLVQVMRQLVDVRAVLQQAQIKENELMESNELLTKEVTQLKETILNREYQITHLSRNLKTYMEKDEVK</sequence>
<keyword evidence="4" id="KW-1185">Reference proteome</keyword>
<dbReference type="AlphaFoldDB" id="V6LPN1"/>
<evidence type="ECO:0000313" key="4">
    <source>
        <dbReference type="Proteomes" id="UP000018208"/>
    </source>
</evidence>
<keyword evidence="1" id="KW-0175">Coiled coil</keyword>
<gene>
    <name evidence="2" type="ORF">SS50377_13450</name>
    <name evidence="3" type="ORF">SS50377_27576</name>
</gene>
<dbReference type="Proteomes" id="UP000018208">
    <property type="component" value="Unassembled WGS sequence"/>
</dbReference>
<dbReference type="VEuPathDB" id="GiardiaDB:SS50377_27576"/>
<reference evidence="2 3" key="1">
    <citation type="journal article" date="2014" name="PLoS Genet.">
        <title>The Genome of Spironucleus salmonicida Highlights a Fish Pathogen Adapted to Fluctuating Environments.</title>
        <authorList>
            <person name="Xu F."/>
            <person name="Jerlstrom-Hultqvist J."/>
            <person name="Einarsson E."/>
            <person name="Astvaldsson A."/>
            <person name="Svard S.G."/>
            <person name="Andersson J.O."/>
        </authorList>
    </citation>
    <scope>NUCLEOTIDE SEQUENCE</scope>
    <source>
        <strain evidence="3">ATCC 50377</strain>
    </source>
</reference>
<feature type="coiled-coil region" evidence="1">
    <location>
        <begin position="1"/>
        <end position="68"/>
    </location>
</feature>
<evidence type="ECO:0000313" key="2">
    <source>
        <dbReference type="EMBL" id="EST46647.1"/>
    </source>
</evidence>
<name>V6LPN1_9EUKA</name>
<proteinExistence type="predicted"/>
<evidence type="ECO:0000256" key="1">
    <source>
        <dbReference type="SAM" id="Coils"/>
    </source>
</evidence>
<evidence type="ECO:0000313" key="3">
    <source>
        <dbReference type="EMBL" id="KAH0571275.1"/>
    </source>
</evidence>